<feature type="transmembrane region" description="Helical" evidence="6">
    <location>
        <begin position="157"/>
        <end position="182"/>
    </location>
</feature>
<gene>
    <name evidence="7" type="ORF">JM93_04344</name>
</gene>
<comment type="subcellular location">
    <subcellularLocation>
        <location evidence="1">Cell membrane</location>
        <topology evidence="1">Multi-pass membrane protein</topology>
    </subcellularLocation>
</comment>
<feature type="transmembrane region" description="Helical" evidence="6">
    <location>
        <begin position="267"/>
        <end position="289"/>
    </location>
</feature>
<evidence type="ECO:0000313" key="8">
    <source>
        <dbReference type="Proteomes" id="UP000320593"/>
    </source>
</evidence>
<evidence type="ECO:0000313" key="7">
    <source>
        <dbReference type="EMBL" id="TWI79505.1"/>
    </source>
</evidence>
<dbReference type="PANTHER" id="PTHR30213:SF0">
    <property type="entry name" value="UPF0761 MEMBRANE PROTEIN YIHY"/>
    <property type="match status" value="1"/>
</dbReference>
<dbReference type="PIRSF" id="PIRSF035875">
    <property type="entry name" value="RNase_BN"/>
    <property type="match status" value="1"/>
</dbReference>
<sequence>MHMNNCDQTHLSERGSCARSIRDMPLKGWFDILRRTFTQVQADNVFLISAGVAFFFLLALAPALTAFSAIANLLIPQAAVQDLVNEVGTILPESSSQLIKNQLETVLDEHERQTALTLKAVFGLVLSFWAAAAAVRAMMTAITVAYREDEERPLWEFHLTALGLTIAALVIGLVAVIAFLALPVALSLLPLSGSSELIARFLRWPMLIVAVITGLSITYRFAPSRRQAKARWVTVGAVAAALMWIAGSLLFTTYVEKIANYEEVHGALSSIVVLLLWFWFSAVVAIFGAELNAELEHQTSVDTTVGKDRPIGERGAYVADHLALDHKA</sequence>
<evidence type="ECO:0000256" key="6">
    <source>
        <dbReference type="SAM" id="Phobius"/>
    </source>
</evidence>
<keyword evidence="5 6" id="KW-0472">Membrane</keyword>
<comment type="caution">
    <text evidence="7">The sequence shown here is derived from an EMBL/GenBank/DDBJ whole genome shotgun (WGS) entry which is preliminary data.</text>
</comment>
<evidence type="ECO:0000256" key="2">
    <source>
        <dbReference type="ARBA" id="ARBA00022475"/>
    </source>
</evidence>
<dbReference type="EMBL" id="VLLF01000015">
    <property type="protein sequence ID" value="TWI79505.1"/>
    <property type="molecule type" value="Genomic_DNA"/>
</dbReference>
<evidence type="ECO:0000256" key="5">
    <source>
        <dbReference type="ARBA" id="ARBA00023136"/>
    </source>
</evidence>
<feature type="transmembrane region" description="Helical" evidence="6">
    <location>
        <begin position="120"/>
        <end position="145"/>
    </location>
</feature>
<proteinExistence type="predicted"/>
<dbReference type="GO" id="GO:0005886">
    <property type="term" value="C:plasma membrane"/>
    <property type="evidence" value="ECO:0007669"/>
    <property type="project" value="UniProtKB-SubCell"/>
</dbReference>
<dbReference type="InterPro" id="IPR017039">
    <property type="entry name" value="Virul_fac_BrkB"/>
</dbReference>
<organism evidence="7 8">
    <name type="scientific">Roseibium hamelinense</name>
    <dbReference type="NCBI Taxonomy" id="150831"/>
    <lineage>
        <taxon>Bacteria</taxon>
        <taxon>Pseudomonadati</taxon>
        <taxon>Pseudomonadota</taxon>
        <taxon>Alphaproteobacteria</taxon>
        <taxon>Hyphomicrobiales</taxon>
        <taxon>Stappiaceae</taxon>
        <taxon>Roseibium</taxon>
    </lineage>
</organism>
<keyword evidence="3 6" id="KW-0812">Transmembrane</keyword>
<accession>A0A562SE10</accession>
<keyword evidence="2" id="KW-1003">Cell membrane</keyword>
<dbReference type="AlphaFoldDB" id="A0A562SE10"/>
<reference evidence="7 8" key="1">
    <citation type="submission" date="2019-07" db="EMBL/GenBank/DDBJ databases">
        <title>Genomic Encyclopedia of Archaeal and Bacterial Type Strains, Phase II (KMG-II): from individual species to whole genera.</title>
        <authorList>
            <person name="Goeker M."/>
        </authorList>
    </citation>
    <scope>NUCLEOTIDE SEQUENCE [LARGE SCALE GENOMIC DNA]</scope>
    <source>
        <strain evidence="7 8">ATCC BAA-252</strain>
    </source>
</reference>
<dbReference type="NCBIfam" id="TIGR00765">
    <property type="entry name" value="yihY_not_rbn"/>
    <property type="match status" value="1"/>
</dbReference>
<feature type="transmembrane region" description="Helical" evidence="6">
    <location>
        <begin position="45"/>
        <end position="75"/>
    </location>
</feature>
<evidence type="ECO:0000256" key="3">
    <source>
        <dbReference type="ARBA" id="ARBA00022692"/>
    </source>
</evidence>
<feature type="transmembrane region" description="Helical" evidence="6">
    <location>
        <begin position="202"/>
        <end position="221"/>
    </location>
</feature>
<protein>
    <submittedName>
        <fullName evidence="7">Membrane protein</fullName>
    </submittedName>
</protein>
<dbReference type="OrthoDB" id="9781030at2"/>
<evidence type="ECO:0000256" key="4">
    <source>
        <dbReference type="ARBA" id="ARBA00022989"/>
    </source>
</evidence>
<keyword evidence="4 6" id="KW-1133">Transmembrane helix</keyword>
<dbReference type="PANTHER" id="PTHR30213">
    <property type="entry name" value="INNER MEMBRANE PROTEIN YHJD"/>
    <property type="match status" value="1"/>
</dbReference>
<feature type="transmembrane region" description="Helical" evidence="6">
    <location>
        <begin position="233"/>
        <end position="255"/>
    </location>
</feature>
<evidence type="ECO:0000256" key="1">
    <source>
        <dbReference type="ARBA" id="ARBA00004651"/>
    </source>
</evidence>
<keyword evidence="8" id="KW-1185">Reference proteome</keyword>
<name>A0A562SE10_9HYPH</name>
<dbReference type="Pfam" id="PF03631">
    <property type="entry name" value="Virul_fac_BrkB"/>
    <property type="match status" value="1"/>
</dbReference>
<dbReference type="Proteomes" id="UP000320593">
    <property type="component" value="Unassembled WGS sequence"/>
</dbReference>